<evidence type="ECO:0000313" key="2">
    <source>
        <dbReference type="EMBL" id="GFH14955.1"/>
    </source>
</evidence>
<accession>A0A699Z0D3</accession>
<sequence length="238" mass="24937">MAVEDGVEALGCGETGQLPVPVTKVSTTPAEDVEMLEDEGVVVIPVAAHPPTSPSEQQPVARRRLGRLTRVDITAKTPMVAEATSAEVEHSLIEDGALQRNAHSKRKAGETSGSTMLVSQQQETLQRQWAAAALGAQLGAQLAHKLVLFQLPSLANWNVDSQDDDQVSEKEEEGEVGEGQRAPRITTSPQAKAAGDSAAAEGYWDEDDEYAQMLATGSAGNVRGEGAGGRVGRSSGTG</sequence>
<organism evidence="2 3">
    <name type="scientific">Haematococcus lacustris</name>
    <name type="common">Green alga</name>
    <name type="synonym">Haematococcus pluvialis</name>
    <dbReference type="NCBI Taxonomy" id="44745"/>
    <lineage>
        <taxon>Eukaryota</taxon>
        <taxon>Viridiplantae</taxon>
        <taxon>Chlorophyta</taxon>
        <taxon>core chlorophytes</taxon>
        <taxon>Chlorophyceae</taxon>
        <taxon>CS clade</taxon>
        <taxon>Chlamydomonadales</taxon>
        <taxon>Haematococcaceae</taxon>
        <taxon>Haematococcus</taxon>
    </lineage>
</organism>
<protein>
    <submittedName>
        <fullName evidence="2">Uncharacterized protein</fullName>
    </submittedName>
</protein>
<dbReference type="AlphaFoldDB" id="A0A699Z0D3"/>
<evidence type="ECO:0000256" key="1">
    <source>
        <dbReference type="SAM" id="MobiDB-lite"/>
    </source>
</evidence>
<keyword evidence="3" id="KW-1185">Reference proteome</keyword>
<feature type="region of interest" description="Disordered" evidence="1">
    <location>
        <begin position="159"/>
        <end position="238"/>
    </location>
</feature>
<feature type="compositionally biased region" description="Low complexity" evidence="1">
    <location>
        <begin position="191"/>
        <end position="200"/>
    </location>
</feature>
<gene>
    <name evidence="2" type="ORF">HaLaN_11098</name>
</gene>
<feature type="compositionally biased region" description="Acidic residues" evidence="1">
    <location>
        <begin position="161"/>
        <end position="176"/>
    </location>
</feature>
<feature type="region of interest" description="Disordered" evidence="1">
    <location>
        <begin position="100"/>
        <end position="119"/>
    </location>
</feature>
<reference evidence="2 3" key="1">
    <citation type="submission" date="2020-02" db="EMBL/GenBank/DDBJ databases">
        <title>Draft genome sequence of Haematococcus lacustris strain NIES-144.</title>
        <authorList>
            <person name="Morimoto D."/>
            <person name="Nakagawa S."/>
            <person name="Yoshida T."/>
            <person name="Sawayama S."/>
        </authorList>
    </citation>
    <scope>NUCLEOTIDE SEQUENCE [LARGE SCALE GENOMIC DNA]</scope>
    <source>
        <strain evidence="2 3">NIES-144</strain>
    </source>
</reference>
<evidence type="ECO:0000313" key="3">
    <source>
        <dbReference type="Proteomes" id="UP000485058"/>
    </source>
</evidence>
<dbReference type="Proteomes" id="UP000485058">
    <property type="component" value="Unassembled WGS sequence"/>
</dbReference>
<name>A0A699Z0D3_HAELA</name>
<proteinExistence type="predicted"/>
<comment type="caution">
    <text evidence="2">The sequence shown here is derived from an EMBL/GenBank/DDBJ whole genome shotgun (WGS) entry which is preliminary data.</text>
</comment>
<dbReference type="EMBL" id="BLLF01000787">
    <property type="protein sequence ID" value="GFH14955.1"/>
    <property type="molecule type" value="Genomic_DNA"/>
</dbReference>
<feature type="compositionally biased region" description="Gly residues" evidence="1">
    <location>
        <begin position="223"/>
        <end position="238"/>
    </location>
</feature>